<evidence type="ECO:0000313" key="3">
    <source>
        <dbReference type="EMBL" id="KAJ8043961.1"/>
    </source>
</evidence>
<feature type="compositionally biased region" description="Polar residues" evidence="1">
    <location>
        <begin position="128"/>
        <end position="143"/>
    </location>
</feature>
<organism evidence="3 4">
    <name type="scientific">Holothuria leucospilota</name>
    <name type="common">Black long sea cucumber</name>
    <name type="synonym">Mertensiothuria leucospilota</name>
    <dbReference type="NCBI Taxonomy" id="206669"/>
    <lineage>
        <taxon>Eukaryota</taxon>
        <taxon>Metazoa</taxon>
        <taxon>Echinodermata</taxon>
        <taxon>Eleutherozoa</taxon>
        <taxon>Echinozoa</taxon>
        <taxon>Holothuroidea</taxon>
        <taxon>Aspidochirotacea</taxon>
        <taxon>Aspidochirotida</taxon>
        <taxon>Holothuriidae</taxon>
        <taxon>Holothuria</taxon>
    </lineage>
</organism>
<gene>
    <name evidence="3" type="ORF">HOLleu_11289</name>
</gene>
<feature type="region of interest" description="Disordered" evidence="1">
    <location>
        <begin position="92"/>
        <end position="143"/>
    </location>
</feature>
<keyword evidence="2" id="KW-1133">Transmembrane helix</keyword>
<proteinExistence type="predicted"/>
<feature type="transmembrane region" description="Helical" evidence="2">
    <location>
        <begin position="39"/>
        <end position="72"/>
    </location>
</feature>
<evidence type="ECO:0000256" key="2">
    <source>
        <dbReference type="SAM" id="Phobius"/>
    </source>
</evidence>
<dbReference type="EMBL" id="JAIZAY010000004">
    <property type="protein sequence ID" value="KAJ8043961.1"/>
    <property type="molecule type" value="Genomic_DNA"/>
</dbReference>
<keyword evidence="2" id="KW-0472">Membrane</keyword>
<keyword evidence="4" id="KW-1185">Reference proteome</keyword>
<dbReference type="AlphaFoldDB" id="A0A9Q1CEP5"/>
<feature type="transmembrane region" description="Helical" evidence="2">
    <location>
        <begin position="12"/>
        <end position="33"/>
    </location>
</feature>
<accession>A0A9Q1CEP5</accession>
<comment type="caution">
    <text evidence="3">The sequence shown here is derived from an EMBL/GenBank/DDBJ whole genome shotgun (WGS) entry which is preliminary data.</text>
</comment>
<name>A0A9Q1CEP5_HOLLE</name>
<reference evidence="3" key="1">
    <citation type="submission" date="2021-10" db="EMBL/GenBank/DDBJ databases">
        <title>Tropical sea cucumber genome reveals ecological adaptation and Cuvierian tubules defense mechanism.</title>
        <authorList>
            <person name="Chen T."/>
        </authorList>
    </citation>
    <scope>NUCLEOTIDE SEQUENCE</scope>
    <source>
        <strain evidence="3">Nanhai2018</strain>
        <tissue evidence="3">Muscle</tissue>
    </source>
</reference>
<keyword evidence="2" id="KW-0812">Transmembrane</keyword>
<sequence length="143" mass="15060">MEVTKGQAGRKVCGTIEVVVGALIGLGAIVNAIRGFFDIFSFLGAAIIGYIITGIISVLFLGFVTIGSFMVIVNYEDYFQFQRFNDPVGAVGPPPDYNYSNPGYVHTAQTQQNDGNKSVGGGGAPPIYNNSNTASVDTKQGLA</sequence>
<evidence type="ECO:0000256" key="1">
    <source>
        <dbReference type="SAM" id="MobiDB-lite"/>
    </source>
</evidence>
<protein>
    <submittedName>
        <fullName evidence="3">Uncharacterized protein</fullName>
    </submittedName>
</protein>
<feature type="compositionally biased region" description="Polar residues" evidence="1">
    <location>
        <begin position="107"/>
        <end position="116"/>
    </location>
</feature>
<evidence type="ECO:0000313" key="4">
    <source>
        <dbReference type="Proteomes" id="UP001152320"/>
    </source>
</evidence>
<dbReference type="Proteomes" id="UP001152320">
    <property type="component" value="Chromosome 4"/>
</dbReference>